<reference evidence="4" key="1">
    <citation type="journal article" date="2020" name="mSystems">
        <title>Genome- and Community-Level Interaction Insights into Carbon Utilization and Element Cycling Functions of Hydrothermarchaeota in Hydrothermal Sediment.</title>
        <authorList>
            <person name="Zhou Z."/>
            <person name="Liu Y."/>
            <person name="Xu W."/>
            <person name="Pan J."/>
            <person name="Luo Z.H."/>
            <person name="Li M."/>
        </authorList>
    </citation>
    <scope>NUCLEOTIDE SEQUENCE [LARGE SCALE GENOMIC DNA]</scope>
    <source>
        <strain evidence="4">HyVt-513</strain>
    </source>
</reference>
<dbReference type="EMBL" id="DRNO01000043">
    <property type="protein sequence ID" value="HFC03352.1"/>
    <property type="molecule type" value="Genomic_DNA"/>
</dbReference>
<comment type="caution">
    <text evidence="4">The sequence shown here is derived from an EMBL/GenBank/DDBJ whole genome shotgun (WGS) entry which is preliminary data.</text>
</comment>
<gene>
    <name evidence="4" type="ORF">ENJ74_00635</name>
</gene>
<feature type="domain" description="CzcB-like barrel-sandwich hybrid" evidence="3">
    <location>
        <begin position="61"/>
        <end position="227"/>
    </location>
</feature>
<name>A0A7V2SHX3_9BACT</name>
<evidence type="ECO:0000256" key="1">
    <source>
        <dbReference type="SAM" id="Coils"/>
    </source>
</evidence>
<dbReference type="AlphaFoldDB" id="A0A7V2SHX3"/>
<dbReference type="Gene3D" id="1.10.287.470">
    <property type="entry name" value="Helix hairpin bin"/>
    <property type="match status" value="1"/>
</dbReference>
<dbReference type="Proteomes" id="UP000885722">
    <property type="component" value="Unassembled WGS sequence"/>
</dbReference>
<feature type="coiled-coil region" evidence="1">
    <location>
        <begin position="105"/>
        <end position="198"/>
    </location>
</feature>
<evidence type="ECO:0000256" key="2">
    <source>
        <dbReference type="SAM" id="Phobius"/>
    </source>
</evidence>
<dbReference type="Gene3D" id="2.40.50.100">
    <property type="match status" value="1"/>
</dbReference>
<evidence type="ECO:0000313" key="4">
    <source>
        <dbReference type="EMBL" id="HFC03352.1"/>
    </source>
</evidence>
<dbReference type="Gene3D" id="2.40.30.170">
    <property type="match status" value="1"/>
</dbReference>
<feature type="transmembrane region" description="Helical" evidence="2">
    <location>
        <begin position="6"/>
        <end position="23"/>
    </location>
</feature>
<dbReference type="InterPro" id="IPR058647">
    <property type="entry name" value="BSH_CzcB-like"/>
</dbReference>
<accession>A0A7V2SHX3</accession>
<dbReference type="PANTHER" id="PTHR30469">
    <property type="entry name" value="MULTIDRUG RESISTANCE PROTEIN MDTA"/>
    <property type="match status" value="1"/>
</dbReference>
<dbReference type="SUPFAM" id="SSF111369">
    <property type="entry name" value="HlyD-like secretion proteins"/>
    <property type="match status" value="1"/>
</dbReference>
<protein>
    <submittedName>
        <fullName evidence="4">HlyD family efflux transporter periplasmic adaptor subunit</fullName>
    </submittedName>
</protein>
<sequence>MRNRWLKWGILALVIGGAAVLFYKKVYLPKSTYNYETAKQGELNLTVFGIGNVSAKNIHPIASNTGGKILKIFKDQGESVHKGEIIATLDPVDLPDQLAQAKAVLEKSRFETEASRQELRQLEAQQELARANFRRYETLNKRGYAAQEEYDKARTDLKVVQAQIAAAKARIASSLAEQKRSQKSIDALQQKIDRLRVLSPMDGTVVSKDAEAGQTIAAQQPIVTVVDPREVWVKAYIYERISGQIAKKQKAQIVLRSKAGQKLRGFVARIEAESDPVTEERVVDVAFDKVPIPFYLNEQAEVTITTGLLHDVLLVPIRLVRHGGVWVYRRGEAHFIKLEILGKNDRFAAVKGLREGEKILVPDPHKKPLFEGADIRL</sequence>
<keyword evidence="2" id="KW-0812">Transmembrane</keyword>
<dbReference type="GO" id="GO:1990281">
    <property type="term" value="C:efflux pump complex"/>
    <property type="evidence" value="ECO:0007669"/>
    <property type="project" value="TreeGrafter"/>
</dbReference>
<dbReference type="PANTHER" id="PTHR30469:SF33">
    <property type="entry name" value="SLR1207 PROTEIN"/>
    <property type="match status" value="1"/>
</dbReference>
<organism evidence="4">
    <name type="scientific">Nitratifractor salsuginis</name>
    <dbReference type="NCBI Taxonomy" id="269261"/>
    <lineage>
        <taxon>Bacteria</taxon>
        <taxon>Pseudomonadati</taxon>
        <taxon>Campylobacterota</taxon>
        <taxon>Epsilonproteobacteria</taxon>
        <taxon>Campylobacterales</taxon>
        <taxon>Sulfurovaceae</taxon>
        <taxon>Nitratifractor</taxon>
    </lineage>
</organism>
<proteinExistence type="predicted"/>
<dbReference type="Pfam" id="PF25973">
    <property type="entry name" value="BSH_CzcB"/>
    <property type="match status" value="1"/>
</dbReference>
<keyword evidence="1" id="KW-0175">Coiled coil</keyword>
<keyword evidence="2" id="KW-1133">Transmembrane helix</keyword>
<keyword evidence="2" id="KW-0472">Membrane</keyword>
<dbReference type="GO" id="GO:0015562">
    <property type="term" value="F:efflux transmembrane transporter activity"/>
    <property type="evidence" value="ECO:0007669"/>
    <property type="project" value="TreeGrafter"/>
</dbReference>
<evidence type="ECO:0000259" key="3">
    <source>
        <dbReference type="Pfam" id="PF25973"/>
    </source>
</evidence>